<dbReference type="PROSITE" id="PS51192">
    <property type="entry name" value="HELICASE_ATP_BIND_1"/>
    <property type="match status" value="1"/>
</dbReference>
<evidence type="ECO:0000313" key="15">
    <source>
        <dbReference type="Proteomes" id="UP000298602"/>
    </source>
</evidence>
<gene>
    <name evidence="14" type="ORF">FDQ92_11450</name>
</gene>
<evidence type="ECO:0000256" key="6">
    <source>
        <dbReference type="ARBA" id="ARBA00022884"/>
    </source>
</evidence>
<sequence length="449" mass="50290">MNLREEILKGLRDAGFERCTPIQDKTLPLTLSGRDVAAQAQTGSGKTAVFVLTILQRLLSQPGLEGHKSRALIVAPTRELALQIHEDARLLGRYCPFTTAVIYGGVGYEKQIEKLRQGADMVVATPGRLIDLMKQGIFKPDDVSFLVIDEADRMFDMGFVKDLRYIMRRLPPYNRRQSMLFSATLSPRVLELTYEFMNAPEEVVINPEELVVGTVEQTLYHVGRAEKFSLLLGLLKREAAERVLIFTNTKIQAARLADRLHACGYEATAITGDLPQKNRVKILGKFKDGSVTILVATDVASRGIHVEDISHVINYDVPQDPEEYIHRIGRTARAGKRGRAITLASEDDVYHLEAVEKLLGEKIPVVWPEEDWFVKEPPRKRERAPRPGKPKPRQGKSPKGTATGEAARGKTPPGAGAKGEPKRRRRPKRSSKPGEPRRDERRKSQETVE</sequence>
<name>A0A4P8L652_9BACT</name>
<dbReference type="Gene3D" id="3.40.50.300">
    <property type="entry name" value="P-loop containing nucleotide triphosphate hydrolases"/>
    <property type="match status" value="2"/>
</dbReference>
<evidence type="ECO:0000256" key="10">
    <source>
        <dbReference type="SAM" id="MobiDB-lite"/>
    </source>
</evidence>
<accession>A0A4P8L652</accession>
<evidence type="ECO:0000313" key="14">
    <source>
        <dbReference type="EMBL" id="QCQ23547.1"/>
    </source>
</evidence>
<feature type="compositionally biased region" description="Basic residues" evidence="10">
    <location>
        <begin position="380"/>
        <end position="396"/>
    </location>
</feature>
<keyword evidence="4 9" id="KW-0347">Helicase</keyword>
<evidence type="ECO:0000259" key="12">
    <source>
        <dbReference type="PROSITE" id="PS51194"/>
    </source>
</evidence>
<keyword evidence="1" id="KW-0963">Cytoplasm</keyword>
<evidence type="ECO:0000256" key="2">
    <source>
        <dbReference type="ARBA" id="ARBA00022741"/>
    </source>
</evidence>
<dbReference type="InterPro" id="IPR014014">
    <property type="entry name" value="RNA_helicase_DEAD_Q_motif"/>
</dbReference>
<dbReference type="InterPro" id="IPR044742">
    <property type="entry name" value="DEAD/DEAH_RhlB"/>
</dbReference>
<keyword evidence="15" id="KW-1185">Reference proteome</keyword>
<dbReference type="InterPro" id="IPR050079">
    <property type="entry name" value="DEAD_box_RNA_helicase"/>
</dbReference>
<dbReference type="GO" id="GO:0016787">
    <property type="term" value="F:hydrolase activity"/>
    <property type="evidence" value="ECO:0007669"/>
    <property type="project" value="UniProtKB-KW"/>
</dbReference>
<feature type="domain" description="Helicase C-terminal" evidence="12">
    <location>
        <begin position="214"/>
        <end position="374"/>
    </location>
</feature>
<dbReference type="Pfam" id="PF00271">
    <property type="entry name" value="Helicase_C"/>
    <property type="match status" value="1"/>
</dbReference>
<keyword evidence="3 9" id="KW-0378">Hydrolase</keyword>
<keyword evidence="6" id="KW-0694">RNA-binding</keyword>
<dbReference type="PROSITE" id="PS51194">
    <property type="entry name" value="HELICASE_CTER"/>
    <property type="match status" value="1"/>
</dbReference>
<feature type="compositionally biased region" description="Basic residues" evidence="10">
    <location>
        <begin position="421"/>
        <end position="431"/>
    </location>
</feature>
<dbReference type="OrthoDB" id="9805696at2"/>
<evidence type="ECO:0000256" key="7">
    <source>
        <dbReference type="ARBA" id="ARBA00038437"/>
    </source>
</evidence>
<evidence type="ECO:0000256" key="4">
    <source>
        <dbReference type="ARBA" id="ARBA00022806"/>
    </source>
</evidence>
<reference evidence="14 15" key="1">
    <citation type="submission" date="2019-05" db="EMBL/GenBank/DDBJ databases">
        <title>The Complete Genome Sequence of the n-alkane-degrading Desulfoglaeba alkanexedens ALDC reveals multiple alkylsuccinate synthase gene clusters.</title>
        <authorList>
            <person name="Callaghan A.V."/>
            <person name="Davidova I.A."/>
            <person name="Duncan K.E."/>
            <person name="Morris B."/>
            <person name="McInerney M.J."/>
        </authorList>
    </citation>
    <scope>NUCLEOTIDE SEQUENCE [LARGE SCALE GENOMIC DNA]</scope>
    <source>
        <strain evidence="14 15">ALDC</strain>
    </source>
</reference>
<feature type="short sequence motif" description="Q motif" evidence="8">
    <location>
        <begin position="1"/>
        <end position="24"/>
    </location>
</feature>
<dbReference type="CDD" id="cd00268">
    <property type="entry name" value="DEADc"/>
    <property type="match status" value="1"/>
</dbReference>
<dbReference type="SMART" id="SM00490">
    <property type="entry name" value="HELICc"/>
    <property type="match status" value="1"/>
</dbReference>
<organism evidence="14 15">
    <name type="scientific">Desulfoglaeba alkanexedens ALDC</name>
    <dbReference type="NCBI Taxonomy" id="980445"/>
    <lineage>
        <taxon>Bacteria</taxon>
        <taxon>Pseudomonadati</taxon>
        <taxon>Thermodesulfobacteriota</taxon>
        <taxon>Syntrophobacteria</taxon>
        <taxon>Syntrophobacterales</taxon>
        <taxon>Syntrophobacteraceae</taxon>
        <taxon>Desulfoglaeba</taxon>
    </lineage>
</organism>
<proteinExistence type="inferred from homology"/>
<dbReference type="GO" id="GO:0005524">
    <property type="term" value="F:ATP binding"/>
    <property type="evidence" value="ECO:0007669"/>
    <property type="project" value="UniProtKB-KW"/>
</dbReference>
<dbReference type="InterPro" id="IPR027417">
    <property type="entry name" value="P-loop_NTPase"/>
</dbReference>
<dbReference type="GO" id="GO:0005829">
    <property type="term" value="C:cytosol"/>
    <property type="evidence" value="ECO:0007669"/>
    <property type="project" value="TreeGrafter"/>
</dbReference>
<dbReference type="Pfam" id="PF00270">
    <property type="entry name" value="DEAD"/>
    <property type="match status" value="1"/>
</dbReference>
<dbReference type="InterPro" id="IPR001650">
    <property type="entry name" value="Helicase_C-like"/>
</dbReference>
<dbReference type="InterPro" id="IPR011545">
    <property type="entry name" value="DEAD/DEAH_box_helicase_dom"/>
</dbReference>
<evidence type="ECO:0000256" key="5">
    <source>
        <dbReference type="ARBA" id="ARBA00022840"/>
    </source>
</evidence>
<dbReference type="HAMAP" id="MF_00661">
    <property type="entry name" value="DEAD_helicase_RhlB"/>
    <property type="match status" value="1"/>
</dbReference>
<evidence type="ECO:0000259" key="11">
    <source>
        <dbReference type="PROSITE" id="PS51192"/>
    </source>
</evidence>
<dbReference type="Proteomes" id="UP000298602">
    <property type="component" value="Chromosome"/>
</dbReference>
<feature type="domain" description="Helicase ATP-binding" evidence="11">
    <location>
        <begin position="27"/>
        <end position="203"/>
    </location>
</feature>
<dbReference type="GO" id="GO:0003723">
    <property type="term" value="F:RNA binding"/>
    <property type="evidence" value="ECO:0007669"/>
    <property type="project" value="UniProtKB-KW"/>
</dbReference>
<dbReference type="InterPro" id="IPR023554">
    <property type="entry name" value="RNA_helicase_ATP-dep_RhlB"/>
</dbReference>
<dbReference type="SUPFAM" id="SSF52540">
    <property type="entry name" value="P-loop containing nucleoside triphosphate hydrolases"/>
    <property type="match status" value="1"/>
</dbReference>
<comment type="similarity">
    <text evidence="7 9">Belongs to the DEAD box helicase family.</text>
</comment>
<evidence type="ECO:0000256" key="1">
    <source>
        <dbReference type="ARBA" id="ARBA00022490"/>
    </source>
</evidence>
<keyword evidence="5 9" id="KW-0067">ATP-binding</keyword>
<dbReference type="InterPro" id="IPR014001">
    <property type="entry name" value="Helicase_ATP-bd"/>
</dbReference>
<evidence type="ECO:0000259" key="13">
    <source>
        <dbReference type="PROSITE" id="PS51195"/>
    </source>
</evidence>
<feature type="domain" description="DEAD-box RNA helicase Q" evidence="13">
    <location>
        <begin position="1"/>
        <end position="24"/>
    </location>
</feature>
<reference evidence="14 15" key="2">
    <citation type="submission" date="2019-05" db="EMBL/GenBank/DDBJ databases">
        <authorList>
            <person name="Suflita J.M."/>
            <person name="Marks C.R."/>
        </authorList>
    </citation>
    <scope>NUCLEOTIDE SEQUENCE [LARGE SCALE GENOMIC DNA]</scope>
    <source>
        <strain evidence="14 15">ALDC</strain>
    </source>
</reference>
<dbReference type="PANTHER" id="PTHR47959:SF10">
    <property type="entry name" value="ATP-DEPENDENT RNA HELICASE RHLB"/>
    <property type="match status" value="1"/>
</dbReference>
<dbReference type="AlphaFoldDB" id="A0A4P8L652"/>
<dbReference type="PANTHER" id="PTHR47959">
    <property type="entry name" value="ATP-DEPENDENT RNA HELICASE RHLE-RELATED"/>
    <property type="match status" value="1"/>
</dbReference>
<dbReference type="SMART" id="SM00487">
    <property type="entry name" value="DEXDc"/>
    <property type="match status" value="1"/>
</dbReference>
<feature type="region of interest" description="Disordered" evidence="10">
    <location>
        <begin position="377"/>
        <end position="449"/>
    </location>
</feature>
<dbReference type="GO" id="GO:0003724">
    <property type="term" value="F:RNA helicase activity"/>
    <property type="evidence" value="ECO:0007669"/>
    <property type="project" value="InterPro"/>
</dbReference>
<dbReference type="EMBL" id="CP040098">
    <property type="protein sequence ID" value="QCQ23547.1"/>
    <property type="molecule type" value="Genomic_DNA"/>
</dbReference>
<protein>
    <submittedName>
        <fullName evidence="14">DEAD/DEAH box helicase</fullName>
    </submittedName>
</protein>
<dbReference type="InterPro" id="IPR000629">
    <property type="entry name" value="RNA-helicase_DEAD-box_CS"/>
</dbReference>
<keyword evidence="2 9" id="KW-0547">Nucleotide-binding</keyword>
<evidence type="ECO:0000256" key="8">
    <source>
        <dbReference type="PROSITE-ProRule" id="PRU00552"/>
    </source>
</evidence>
<feature type="compositionally biased region" description="Basic and acidic residues" evidence="10">
    <location>
        <begin position="432"/>
        <end position="449"/>
    </location>
</feature>
<dbReference type="CDD" id="cd18787">
    <property type="entry name" value="SF2_C_DEAD"/>
    <property type="match status" value="1"/>
</dbReference>
<dbReference type="PROSITE" id="PS00039">
    <property type="entry name" value="DEAD_ATP_HELICASE"/>
    <property type="match status" value="1"/>
</dbReference>
<dbReference type="KEGG" id="dax:FDQ92_11450"/>
<evidence type="ECO:0000256" key="9">
    <source>
        <dbReference type="RuleBase" id="RU000492"/>
    </source>
</evidence>
<evidence type="ECO:0000256" key="3">
    <source>
        <dbReference type="ARBA" id="ARBA00022801"/>
    </source>
</evidence>
<dbReference type="PROSITE" id="PS51195">
    <property type="entry name" value="Q_MOTIF"/>
    <property type="match status" value="1"/>
</dbReference>